<keyword evidence="4" id="KW-1185">Reference proteome</keyword>
<organism evidence="3 4">
    <name type="scientific">Lasius niger</name>
    <name type="common">Black garden ant</name>
    <dbReference type="NCBI Taxonomy" id="67767"/>
    <lineage>
        <taxon>Eukaryota</taxon>
        <taxon>Metazoa</taxon>
        <taxon>Ecdysozoa</taxon>
        <taxon>Arthropoda</taxon>
        <taxon>Hexapoda</taxon>
        <taxon>Insecta</taxon>
        <taxon>Pterygota</taxon>
        <taxon>Neoptera</taxon>
        <taxon>Endopterygota</taxon>
        <taxon>Hymenoptera</taxon>
        <taxon>Apocrita</taxon>
        <taxon>Aculeata</taxon>
        <taxon>Formicoidea</taxon>
        <taxon>Formicidae</taxon>
        <taxon>Formicinae</taxon>
        <taxon>Lasius</taxon>
        <taxon>Lasius</taxon>
    </lineage>
</organism>
<dbReference type="AlphaFoldDB" id="A0A0J7KL14"/>
<dbReference type="STRING" id="67767.A0A0J7KL14"/>
<proteinExistence type="predicted"/>
<sequence>MSASGDVNSLKRDNELLRQEVEQLKRKDRAKDAEINSLRETVSELHKSIDTLMKARGPSALEEFPSLLKKSRGSEEEKKRRESTASNFSHKSEHVMEVDIALPGCLKDMSYMRQEEEWPRGKGSTSWTQTASKTTKNDYIANQKVKVDVKSQRNDSPRNSGIRVIENRQLIPPRYFLSRPDNIQEWSTINRRGKVTSVDKNANNVQSQSAPKTRKHSYAENQRPAKFAKKLNKLAVVTITGKDGGATYAQILAKAKKEVSLKDLGIHDTIIRRAMNGAIVIEVPGPQGKQLANTLSISLAKALREEARVNNPMAMGEMQIRGVDPSTTVEDITEALACLGECSREVFKVSAINLMRDKMGVVWMTCRLEVAISIAEIGVIKLGWTRVKVKLMKKRPIQCFKCWHFGHVRSNCRRSTGREHAFGAAW</sequence>
<evidence type="ECO:0000313" key="3">
    <source>
        <dbReference type="EMBL" id="KMQ91058.1"/>
    </source>
</evidence>
<evidence type="ECO:0000256" key="1">
    <source>
        <dbReference type="SAM" id="Coils"/>
    </source>
</evidence>
<dbReference type="PaxDb" id="67767-A0A0J7KL14"/>
<dbReference type="EMBL" id="LBMM01005969">
    <property type="protein sequence ID" value="KMQ91058.1"/>
    <property type="molecule type" value="Genomic_DNA"/>
</dbReference>
<feature type="region of interest" description="Disordered" evidence="2">
    <location>
        <begin position="60"/>
        <end position="91"/>
    </location>
</feature>
<keyword evidence="1" id="KW-0175">Coiled coil</keyword>
<feature type="coiled-coil region" evidence="1">
    <location>
        <begin position="7"/>
        <end position="41"/>
    </location>
</feature>
<evidence type="ECO:0000313" key="4">
    <source>
        <dbReference type="Proteomes" id="UP000036403"/>
    </source>
</evidence>
<feature type="compositionally biased region" description="Polar residues" evidence="2">
    <location>
        <begin position="198"/>
        <end position="211"/>
    </location>
</feature>
<reference evidence="3 4" key="1">
    <citation type="submission" date="2015-04" db="EMBL/GenBank/DDBJ databases">
        <title>Lasius niger genome sequencing.</title>
        <authorList>
            <person name="Konorov E.A."/>
            <person name="Nikitin M.A."/>
            <person name="Kirill M.V."/>
            <person name="Chang P."/>
        </authorList>
    </citation>
    <scope>NUCLEOTIDE SEQUENCE [LARGE SCALE GENOMIC DNA]</scope>
    <source>
        <tissue evidence="3">Whole</tissue>
    </source>
</reference>
<dbReference type="OrthoDB" id="7554612at2759"/>
<comment type="caution">
    <text evidence="3">The sequence shown here is derived from an EMBL/GenBank/DDBJ whole genome shotgun (WGS) entry which is preliminary data.</text>
</comment>
<feature type="compositionally biased region" description="Basic and acidic residues" evidence="2">
    <location>
        <begin position="72"/>
        <end position="83"/>
    </location>
</feature>
<protein>
    <submittedName>
        <fullName evidence="3">Proline-rich p65 protein</fullName>
    </submittedName>
</protein>
<feature type="region of interest" description="Disordered" evidence="2">
    <location>
        <begin position="198"/>
        <end position="220"/>
    </location>
</feature>
<accession>A0A0J7KL14</accession>
<name>A0A0J7KL14_LASNI</name>
<dbReference type="Proteomes" id="UP000036403">
    <property type="component" value="Unassembled WGS sequence"/>
</dbReference>
<evidence type="ECO:0000256" key="2">
    <source>
        <dbReference type="SAM" id="MobiDB-lite"/>
    </source>
</evidence>
<gene>
    <name evidence="3" type="ORF">RF55_9119</name>
</gene>